<name>A0A0A1FGD4_9BURK</name>
<feature type="domain" description="Calcineurin-like phosphoesterase" evidence="1">
    <location>
        <begin position="137"/>
        <end position="381"/>
    </location>
</feature>
<organism evidence="2 3">
    <name type="scientific">Collimonas arenae</name>
    <dbReference type="NCBI Taxonomy" id="279058"/>
    <lineage>
        <taxon>Bacteria</taxon>
        <taxon>Pseudomonadati</taxon>
        <taxon>Pseudomonadota</taxon>
        <taxon>Betaproteobacteria</taxon>
        <taxon>Burkholderiales</taxon>
        <taxon>Oxalobacteraceae</taxon>
        <taxon>Collimonas</taxon>
    </lineage>
</organism>
<accession>A0A0A1FGD4</accession>
<evidence type="ECO:0000313" key="3">
    <source>
        <dbReference type="Proteomes" id="UP000030302"/>
    </source>
</evidence>
<dbReference type="Proteomes" id="UP000030302">
    <property type="component" value="Chromosome"/>
</dbReference>
<dbReference type="HOGENOM" id="CLU_040518_0_0_4"/>
<proteinExistence type="predicted"/>
<dbReference type="OrthoDB" id="9763403at2"/>
<evidence type="ECO:0000313" key="2">
    <source>
        <dbReference type="EMBL" id="AIY43798.1"/>
    </source>
</evidence>
<dbReference type="Pfam" id="PF00149">
    <property type="entry name" value="Metallophos"/>
    <property type="match status" value="1"/>
</dbReference>
<protein>
    <submittedName>
        <fullName evidence="2">Phosphoprotein phosphatase</fullName>
    </submittedName>
</protein>
<dbReference type="GO" id="GO:0016787">
    <property type="term" value="F:hydrolase activity"/>
    <property type="evidence" value="ECO:0007669"/>
    <property type="project" value="InterPro"/>
</dbReference>
<reference evidence="3" key="1">
    <citation type="journal article" date="2014" name="Soil Biol. Biochem.">
        <title>Structure and function of bacterial communities in ageing soils: Insights from the Mendocino ecological staircase.</title>
        <authorList>
            <person name="Uroz S."/>
            <person name="Tech J.J."/>
            <person name="Sawaya N.A."/>
            <person name="Frey-Klett P."/>
            <person name="Leveau J.H.J."/>
        </authorList>
    </citation>
    <scope>NUCLEOTIDE SEQUENCE [LARGE SCALE GENOMIC DNA]</scope>
    <source>
        <strain evidence="3">Cal35</strain>
    </source>
</reference>
<dbReference type="AlphaFoldDB" id="A0A0A1FGD4"/>
<evidence type="ECO:0000259" key="1">
    <source>
        <dbReference type="Pfam" id="PF00149"/>
    </source>
</evidence>
<gene>
    <name evidence="2" type="ORF">LT85_4640</name>
</gene>
<dbReference type="SUPFAM" id="SSF56300">
    <property type="entry name" value="Metallo-dependent phosphatases"/>
    <property type="match status" value="1"/>
</dbReference>
<dbReference type="InterPro" id="IPR029052">
    <property type="entry name" value="Metallo-depent_PP-like"/>
</dbReference>
<sequence>MDAIAQQQQRKPVIKNFGFALTITLSVLVAACGGSDSNIDAGVKAAWVTVGSNNQAIVRVITTDASCPEVHDGYSYTAMTLRAAAGTVTQRPTASAAVDSKPSAFPVTACEYKVPADSSGVSVGSRSLPLPKKSPQRIVVLADTGCRLKKADNAWQACDDNDSWPFPEIASAAAAMKPDLVLHIGDYHYRENACPADIAGCKDSPWGYGWDAWQADLFKPAAPLMAAAPWVMVRGNHEECARAGQGWFRFLDTQALDPKRSCDDPANDAAGNLSDPYAVAVGADTQVIVFDSAKAGRAALATNDPQFIAYQAQFQAVNRLAAKAGVNSIFTNHHPILGFAPIAGAPPAPGNMALQSVMQSVNPTAFYPAGVKTAIHGHVHDFQAINFSSNHPATFVSGNGGDNLDVNFADPFPVNTNPAPGAIVDKISHTSSFGFMVMDRQSNGNWAYKAYTRKGLLLTTCVQNGNQISCDKTGYLAPN</sequence>
<dbReference type="STRING" id="279058.LT85_4640"/>
<keyword evidence="3" id="KW-1185">Reference proteome</keyword>
<dbReference type="InterPro" id="IPR004843">
    <property type="entry name" value="Calcineurin-like_PHP"/>
</dbReference>
<dbReference type="KEGG" id="care:LT85_4640"/>
<dbReference type="EMBL" id="CP009962">
    <property type="protein sequence ID" value="AIY43798.1"/>
    <property type="molecule type" value="Genomic_DNA"/>
</dbReference>
<dbReference type="Gene3D" id="3.60.21.10">
    <property type="match status" value="1"/>
</dbReference>